<reference evidence="4" key="1">
    <citation type="submission" date="2025-08" db="UniProtKB">
        <authorList>
            <consortium name="RefSeq"/>
        </authorList>
    </citation>
    <scope>IDENTIFICATION</scope>
</reference>
<feature type="domain" description="Gamma-secretase-activating protein C-terminal" evidence="2">
    <location>
        <begin position="812"/>
        <end position="919"/>
    </location>
</feature>
<dbReference type="InterPro" id="IPR026172">
    <property type="entry name" value="GSAP_fam"/>
</dbReference>
<sequence>MFELHTTFDLLSSLSQFIYSYRQHSGISESLVITPRIINQEKGGAIIFVWNDVDKEKPASYVTNFGIYEPDTQKHMVIYTYDKKVKVVSCSMNKEQTLLAFSIVKPRESSSEKKHKASKDHHRHQTFHFKDVYQAYLAELQSVEKIVYSLNIDRSSFIKVQFLYADQQGQEHSRESNMLVFLHKESIGLYKVPMARIGDRGIMMSSQPETIQVVRKFVWCQWDVEQQRLHYIENIRMENGGNGEISQKMSTIQFHGRAQYENMIDIPINFPFPYIRTKDKPLYADIPLHPGIPELTLNVTVLTQSSGTFCLCYHKLISQPKSKASAQTPSEVQDVEYYVSMVHHAKTLYGCVSSLPKHIVMQKRLVFSWLGSYLVVMLPGYFVHLLNVGQAFEPCHHILLHDTKVCLGGHLSVSGGRHNSVKFDKEERDVDSDRSQMSRSMSTISASLSADRVPLTTPELSPELQLSPLPLLSPTSTTTPLLGALSFTIIPAFSESCAAMKTLLPCQAFARESGATTQNLYDYRSGCLLKLVVNMDTMLESFRNAYWQTRLAILHYLILHCKDVLAIRKVFEVLCENVTNAEINTMFTEYLVASTFAEMKRQVDREVLNLLSFTSIETLRGQYEKSPSGERLAHVSYSSLEIVELNKRPSREQKNRSNEDFWDTLIRRLRSRHTEMPAKFSHDSLMRQYRQAEMEEALGKTVWDSRHVPDSFFDGVYTLRVTEMPPGLRKKSSRDSDHSESSSGRRSKIDAVLGQAPLFLQTKITQESQIFKRRLSKMTEDHLTSHLSKFLRKESRSKAKNVAKEFLFCQAKVSRQLCHLIWSLRGQNLSHQLEDTLLPNLQDPGTDEEYELFQLYERLYLTAGDMGYPLPPGFSSFFTALGFKCLELHLFFQYVDNHVLILTPDFILQMLDDLPDDADDEVPQIKFQVISRLQKSFAEECFERWNHPITQQRKAREQVAQILLRGQQPTPMAPPDSGQGQGLTGRQSKESSGRHSTGSAQYSTPFTPLNTFMKHLDSLAANIPTSRPINYDTGLIEDTALYHTKTKTTLDMSTVNF</sequence>
<dbReference type="InterPro" id="IPR028010">
    <property type="entry name" value="GSAP_C_dom"/>
</dbReference>
<evidence type="ECO:0000259" key="2">
    <source>
        <dbReference type="Pfam" id="PF14959"/>
    </source>
</evidence>
<gene>
    <name evidence="4" type="primary">LOC101852848</name>
</gene>
<evidence type="ECO:0000313" key="3">
    <source>
        <dbReference type="Proteomes" id="UP000694888"/>
    </source>
</evidence>
<dbReference type="Proteomes" id="UP000694888">
    <property type="component" value="Unplaced"/>
</dbReference>
<evidence type="ECO:0000313" key="4">
    <source>
        <dbReference type="RefSeq" id="XP_012937680.1"/>
    </source>
</evidence>
<protein>
    <submittedName>
        <fullName evidence="4">Gamma-secretase-activating protein</fullName>
    </submittedName>
</protein>
<dbReference type="Pfam" id="PF14959">
    <property type="entry name" value="GSAP-16"/>
    <property type="match status" value="1"/>
</dbReference>
<dbReference type="PANTHER" id="PTHR13630">
    <property type="entry name" value="GAMMA-SECRETASE-ACTIVATING PROTEIN"/>
    <property type="match status" value="1"/>
</dbReference>
<evidence type="ECO:0000256" key="1">
    <source>
        <dbReference type="SAM" id="MobiDB-lite"/>
    </source>
</evidence>
<dbReference type="RefSeq" id="XP_012937680.1">
    <property type="nucleotide sequence ID" value="XM_013082226.2"/>
</dbReference>
<name>A0ABM0ZZE5_APLCA</name>
<accession>A0ABM0ZZE5</accession>
<feature type="region of interest" description="Disordered" evidence="1">
    <location>
        <begin position="724"/>
        <end position="747"/>
    </location>
</feature>
<dbReference type="PANTHER" id="PTHR13630:SF1">
    <property type="entry name" value="GAMMA-SECRETASE-ACTIVATING PROTEIN"/>
    <property type="match status" value="1"/>
</dbReference>
<feature type="region of interest" description="Disordered" evidence="1">
    <location>
        <begin position="967"/>
        <end position="1004"/>
    </location>
</feature>
<feature type="compositionally biased region" description="Polar residues" evidence="1">
    <location>
        <begin position="994"/>
        <end position="1004"/>
    </location>
</feature>
<keyword evidence="3" id="KW-1185">Reference proteome</keyword>
<proteinExistence type="predicted"/>
<dbReference type="GeneID" id="101852848"/>
<organism evidence="3 4">
    <name type="scientific">Aplysia californica</name>
    <name type="common">California sea hare</name>
    <dbReference type="NCBI Taxonomy" id="6500"/>
    <lineage>
        <taxon>Eukaryota</taxon>
        <taxon>Metazoa</taxon>
        <taxon>Spiralia</taxon>
        <taxon>Lophotrochozoa</taxon>
        <taxon>Mollusca</taxon>
        <taxon>Gastropoda</taxon>
        <taxon>Heterobranchia</taxon>
        <taxon>Euthyneura</taxon>
        <taxon>Tectipleura</taxon>
        <taxon>Aplysiida</taxon>
        <taxon>Aplysioidea</taxon>
        <taxon>Aplysiidae</taxon>
        <taxon>Aplysia</taxon>
    </lineage>
</organism>